<dbReference type="RefSeq" id="WP_189994584.1">
    <property type="nucleotide sequence ID" value="NZ_BMZS01000013.1"/>
</dbReference>
<gene>
    <name evidence="7" type="primary">tauD</name>
    <name evidence="7" type="ORF">GCM10017083_48490</name>
</gene>
<evidence type="ECO:0000259" key="6">
    <source>
        <dbReference type="Pfam" id="PF02668"/>
    </source>
</evidence>
<dbReference type="InterPro" id="IPR003819">
    <property type="entry name" value="TauD/TfdA-like"/>
</dbReference>
<dbReference type="GO" id="GO:0005737">
    <property type="term" value="C:cytoplasm"/>
    <property type="evidence" value="ECO:0007669"/>
    <property type="project" value="TreeGrafter"/>
</dbReference>
<evidence type="ECO:0000256" key="5">
    <source>
        <dbReference type="ARBA" id="ARBA00023004"/>
    </source>
</evidence>
<dbReference type="EMBL" id="BMZS01000013">
    <property type="protein sequence ID" value="GHD61327.1"/>
    <property type="molecule type" value="Genomic_DNA"/>
</dbReference>
<sequence>MAVAAQAGSAAGRPFEVRPLHPVLGAEIVGITLEDAVGEAMFERIYEVFLEHKLILFRDVDLPPATQVAFARRFGEVQVHVMNQYHGYPDHPEIYRLTNLDADGNPNGRHPDKGTLYWHTDGSWRPTTGHATMMYSEIVPDEGGETHFADMYAAYEALSPEWKARIEGLKAIHNLDFSRTRRHGHEPMTEKQKAEVPPVAHPIVRTHPETGRKCLFLGDHAESIEGMDYDEGRALIEELNALATPDALVYRHRWSPRQCAVWDNRCLLHRATEYDPAVARRVMRRCTVLGDRPY</sequence>
<dbReference type="PANTHER" id="PTHR30468">
    <property type="entry name" value="ALPHA-KETOGLUTARATE-DEPENDENT SULFONATE DIOXYGENASE"/>
    <property type="match status" value="1"/>
</dbReference>
<feature type="domain" description="TauD/TfdA-like" evidence="6">
    <location>
        <begin position="16"/>
        <end position="287"/>
    </location>
</feature>
<dbReference type="Pfam" id="PF02668">
    <property type="entry name" value="TauD"/>
    <property type="match status" value="1"/>
</dbReference>
<keyword evidence="4" id="KW-0560">Oxidoreductase</keyword>
<keyword evidence="8" id="KW-1185">Reference proteome</keyword>
<keyword evidence="2" id="KW-0479">Metal-binding</keyword>
<dbReference type="Gene3D" id="3.60.130.10">
    <property type="entry name" value="Clavaminate synthase-like"/>
    <property type="match status" value="1"/>
</dbReference>
<dbReference type="AlphaFoldDB" id="A0A919CS90"/>
<protein>
    <submittedName>
        <fullName evidence="7">Taurine dioxygenase</fullName>
    </submittedName>
</protein>
<comment type="caution">
    <text evidence="7">The sequence shown here is derived from an EMBL/GenBank/DDBJ whole genome shotgun (WGS) entry which is preliminary data.</text>
</comment>
<dbReference type="GO" id="GO:0006790">
    <property type="term" value="P:sulfur compound metabolic process"/>
    <property type="evidence" value="ECO:0007669"/>
    <property type="project" value="TreeGrafter"/>
</dbReference>
<keyword evidence="3 7" id="KW-0223">Dioxygenase</keyword>
<dbReference type="Proteomes" id="UP000630353">
    <property type="component" value="Unassembled WGS sequence"/>
</dbReference>
<name>A0A919CS90_9PROT</name>
<dbReference type="PANTHER" id="PTHR30468:SF1">
    <property type="entry name" value="ALPHA-KETOGLUTARATE-DEPENDENT SULFONATE DIOXYGENASE"/>
    <property type="match status" value="1"/>
</dbReference>
<proteinExistence type="inferred from homology"/>
<evidence type="ECO:0000256" key="1">
    <source>
        <dbReference type="ARBA" id="ARBA00005896"/>
    </source>
</evidence>
<dbReference type="GO" id="GO:0000908">
    <property type="term" value="F:taurine dioxygenase activity"/>
    <property type="evidence" value="ECO:0007669"/>
    <property type="project" value="TreeGrafter"/>
</dbReference>
<keyword evidence="5" id="KW-0408">Iron</keyword>
<reference evidence="7" key="1">
    <citation type="journal article" date="2014" name="Int. J. Syst. Evol. Microbiol.">
        <title>Complete genome sequence of Corynebacterium casei LMG S-19264T (=DSM 44701T), isolated from a smear-ripened cheese.</title>
        <authorList>
            <consortium name="US DOE Joint Genome Institute (JGI-PGF)"/>
            <person name="Walter F."/>
            <person name="Albersmeier A."/>
            <person name="Kalinowski J."/>
            <person name="Ruckert C."/>
        </authorList>
    </citation>
    <scope>NUCLEOTIDE SEQUENCE</scope>
    <source>
        <strain evidence="7">KCTC 42651</strain>
    </source>
</reference>
<evidence type="ECO:0000256" key="3">
    <source>
        <dbReference type="ARBA" id="ARBA00022964"/>
    </source>
</evidence>
<comment type="similarity">
    <text evidence="1">Belongs to the TfdA dioxygenase family.</text>
</comment>
<dbReference type="GO" id="GO:0046872">
    <property type="term" value="F:metal ion binding"/>
    <property type="evidence" value="ECO:0007669"/>
    <property type="project" value="UniProtKB-KW"/>
</dbReference>
<organism evidence="7 8">
    <name type="scientific">Thalassobaculum fulvum</name>
    <dbReference type="NCBI Taxonomy" id="1633335"/>
    <lineage>
        <taxon>Bacteria</taxon>
        <taxon>Pseudomonadati</taxon>
        <taxon>Pseudomonadota</taxon>
        <taxon>Alphaproteobacteria</taxon>
        <taxon>Rhodospirillales</taxon>
        <taxon>Thalassobaculaceae</taxon>
        <taxon>Thalassobaculum</taxon>
    </lineage>
</organism>
<evidence type="ECO:0000256" key="2">
    <source>
        <dbReference type="ARBA" id="ARBA00022723"/>
    </source>
</evidence>
<evidence type="ECO:0000256" key="4">
    <source>
        <dbReference type="ARBA" id="ARBA00023002"/>
    </source>
</evidence>
<dbReference type="InterPro" id="IPR042098">
    <property type="entry name" value="TauD-like_sf"/>
</dbReference>
<evidence type="ECO:0000313" key="7">
    <source>
        <dbReference type="EMBL" id="GHD61327.1"/>
    </source>
</evidence>
<reference evidence="7" key="2">
    <citation type="submission" date="2020-09" db="EMBL/GenBank/DDBJ databases">
        <authorList>
            <person name="Sun Q."/>
            <person name="Kim S."/>
        </authorList>
    </citation>
    <scope>NUCLEOTIDE SEQUENCE</scope>
    <source>
        <strain evidence="7">KCTC 42651</strain>
    </source>
</reference>
<dbReference type="SUPFAM" id="SSF51197">
    <property type="entry name" value="Clavaminate synthase-like"/>
    <property type="match status" value="1"/>
</dbReference>
<accession>A0A919CS90</accession>
<dbReference type="InterPro" id="IPR051323">
    <property type="entry name" value="AtsK-like"/>
</dbReference>
<evidence type="ECO:0000313" key="8">
    <source>
        <dbReference type="Proteomes" id="UP000630353"/>
    </source>
</evidence>